<sequence>MDPSKLAKLQAGARIGGKGTPRRKAKKPAKSSASAGDDKKVQGALQKLNMQTLPGIQEVNMFKEDGGVINFRSPAVQASLPNETVAVYGRPEEKSLTDILPGILNNLGPESLTALRQMAEQLKVSDGNEKGTAGESGDNADIPDLVEKFDEQD</sequence>
<dbReference type="FunFam" id="2.20.70.30:FF:000001">
    <property type="entry name" value="Transcription factor BTF3 homolog"/>
    <property type="match status" value="1"/>
</dbReference>
<dbReference type="CDD" id="cd22055">
    <property type="entry name" value="NAC_BTF3"/>
    <property type="match status" value="1"/>
</dbReference>
<dbReference type="AlphaFoldDB" id="A0AAF0AWN3"/>
<comment type="subunit">
    <text evidence="3">Part of the nascent polypeptide-associated complex (NAC).</text>
</comment>
<dbReference type="EMBL" id="CP115612">
    <property type="protein sequence ID" value="WBW73190.1"/>
    <property type="molecule type" value="Genomic_DNA"/>
</dbReference>
<evidence type="ECO:0000256" key="3">
    <source>
        <dbReference type="RuleBase" id="RU361272"/>
    </source>
</evidence>
<feature type="region of interest" description="Disordered" evidence="4">
    <location>
        <begin position="121"/>
        <end position="153"/>
    </location>
</feature>
<dbReference type="InterPro" id="IPR039370">
    <property type="entry name" value="BTF3"/>
</dbReference>
<dbReference type="Gene3D" id="2.20.70.30">
    <property type="entry name" value="Nascent polypeptide-associated complex domain"/>
    <property type="match status" value="1"/>
</dbReference>
<accession>A0AAF0AWN3</accession>
<feature type="region of interest" description="Disordered" evidence="4">
    <location>
        <begin position="1"/>
        <end position="40"/>
    </location>
</feature>
<protein>
    <recommendedName>
        <fullName evidence="3">Nascent polypeptide-associated complex subunit beta</fullName>
    </recommendedName>
</protein>
<dbReference type="InterPro" id="IPR002715">
    <property type="entry name" value="Nas_poly-pep-assoc_cplx_dom"/>
</dbReference>
<dbReference type="Proteomes" id="UP001212411">
    <property type="component" value="Chromosome 2"/>
</dbReference>
<keyword evidence="7" id="KW-1185">Reference proteome</keyword>
<dbReference type="PANTHER" id="PTHR10351">
    <property type="entry name" value="TRANSCRIPTION FACTOR BTF3 FAMILY MEMBER"/>
    <property type="match status" value="1"/>
</dbReference>
<keyword evidence="3" id="KW-0804">Transcription</keyword>
<reference evidence="6 7" key="1">
    <citation type="journal article" date="2023" name="G3 (Bethesda)">
        <title>A high-quality reference genome for the fission yeast Schizosaccharomyces osmophilus.</title>
        <authorList>
            <person name="Jia G.S."/>
            <person name="Zhang W.C."/>
            <person name="Liang Y."/>
            <person name="Liu X.H."/>
            <person name="Rhind N."/>
            <person name="Pidoux A."/>
            <person name="Brysch-Herzberg M."/>
            <person name="Du L.L."/>
        </authorList>
    </citation>
    <scope>NUCLEOTIDE SEQUENCE [LARGE SCALE GENOMIC DNA]</scope>
    <source>
        <strain evidence="6 7">CBS 15793</strain>
    </source>
</reference>
<comment type="subcellular location">
    <subcellularLocation>
        <location evidence="1">Cytoplasm</location>
    </subcellularLocation>
</comment>
<dbReference type="SMART" id="SM01407">
    <property type="entry name" value="NAC"/>
    <property type="match status" value="1"/>
</dbReference>
<feature type="domain" description="NAC-A/B" evidence="5">
    <location>
        <begin position="35"/>
        <end position="100"/>
    </location>
</feature>
<dbReference type="GO" id="GO:0005854">
    <property type="term" value="C:nascent polypeptide-associated complex"/>
    <property type="evidence" value="ECO:0007669"/>
    <property type="project" value="UniProtKB-ARBA"/>
</dbReference>
<organism evidence="6 7">
    <name type="scientific">Schizosaccharomyces osmophilus</name>
    <dbReference type="NCBI Taxonomy" id="2545709"/>
    <lineage>
        <taxon>Eukaryota</taxon>
        <taxon>Fungi</taxon>
        <taxon>Dikarya</taxon>
        <taxon>Ascomycota</taxon>
        <taxon>Taphrinomycotina</taxon>
        <taxon>Schizosaccharomycetes</taxon>
        <taxon>Schizosaccharomycetales</taxon>
        <taxon>Schizosaccharomycetaceae</taxon>
        <taxon>Schizosaccharomyces</taxon>
    </lineage>
</organism>
<gene>
    <name evidence="6" type="primary">btf3</name>
    <name evidence="6" type="ORF">SOMG_03605</name>
</gene>
<dbReference type="PROSITE" id="PS51151">
    <property type="entry name" value="NAC_AB"/>
    <property type="match status" value="1"/>
</dbReference>
<evidence type="ECO:0000313" key="6">
    <source>
        <dbReference type="EMBL" id="WBW73190.1"/>
    </source>
</evidence>
<comment type="similarity">
    <text evidence="2 3">Belongs to the NAC-beta family.</text>
</comment>
<keyword evidence="3" id="KW-0805">Transcription regulation</keyword>
<evidence type="ECO:0000256" key="1">
    <source>
        <dbReference type="ARBA" id="ARBA00004496"/>
    </source>
</evidence>
<evidence type="ECO:0000259" key="5">
    <source>
        <dbReference type="PROSITE" id="PS51151"/>
    </source>
</evidence>
<feature type="compositionally biased region" description="Basic residues" evidence="4">
    <location>
        <begin position="20"/>
        <end position="29"/>
    </location>
</feature>
<name>A0AAF0AWN3_9SCHI</name>
<dbReference type="GeneID" id="80877083"/>
<evidence type="ECO:0000313" key="7">
    <source>
        <dbReference type="Proteomes" id="UP001212411"/>
    </source>
</evidence>
<dbReference type="Pfam" id="PF01849">
    <property type="entry name" value="NAC"/>
    <property type="match status" value="1"/>
</dbReference>
<proteinExistence type="inferred from homology"/>
<dbReference type="KEGG" id="som:SOMG_03605"/>
<evidence type="ECO:0000256" key="4">
    <source>
        <dbReference type="SAM" id="MobiDB-lite"/>
    </source>
</evidence>
<evidence type="ECO:0000256" key="2">
    <source>
        <dbReference type="ARBA" id="ARBA00005296"/>
    </source>
</evidence>
<dbReference type="InterPro" id="IPR038187">
    <property type="entry name" value="NAC_A/B_dom_sf"/>
</dbReference>
<dbReference type="RefSeq" id="XP_056037433.1">
    <property type="nucleotide sequence ID" value="XM_056182394.1"/>
</dbReference>